<keyword evidence="4" id="KW-1185">Reference proteome</keyword>
<keyword evidence="2" id="KW-0812">Transmembrane</keyword>
<evidence type="ECO:0000313" key="4">
    <source>
        <dbReference type="Proteomes" id="UP000515908"/>
    </source>
</evidence>
<evidence type="ECO:0000313" key="3">
    <source>
        <dbReference type="EMBL" id="CAD2222422.1"/>
    </source>
</evidence>
<reference evidence="3 4" key="1">
    <citation type="submission" date="2020-08" db="EMBL/GenBank/DDBJ databases">
        <authorList>
            <person name="Newling K."/>
            <person name="Davey J."/>
            <person name="Forrester S."/>
        </authorList>
    </citation>
    <scope>NUCLEOTIDE SEQUENCE [LARGE SCALE GENOMIC DNA]</scope>
    <source>
        <strain evidence="4">Crithidia deanei Carvalho (ATCC PRA-265)</strain>
    </source>
</reference>
<proteinExistence type="predicted"/>
<keyword evidence="2" id="KW-0472">Membrane</keyword>
<evidence type="ECO:0000256" key="2">
    <source>
        <dbReference type="SAM" id="Phobius"/>
    </source>
</evidence>
<protein>
    <submittedName>
        <fullName evidence="3">Uncharacterized protein</fullName>
    </submittedName>
</protein>
<feature type="compositionally biased region" description="Basic residues" evidence="1">
    <location>
        <begin position="97"/>
        <end position="106"/>
    </location>
</feature>
<accession>A0A7G2CVS9</accession>
<keyword evidence="2" id="KW-1133">Transmembrane helix</keyword>
<gene>
    <name evidence="3" type="ORF">ADEAN_000996600</name>
</gene>
<name>A0A7G2CVS9_9TRYP</name>
<feature type="transmembrane region" description="Helical" evidence="2">
    <location>
        <begin position="23"/>
        <end position="45"/>
    </location>
</feature>
<sequence length="124" mass="14679">MLEDVVDYLTELSATWFDGDEELLFYLIQYAVPIIFILCVLAYYIRKKEAKYFYAAEYEKDIVRDYETDSDSSDVPDYELSMEEFMQLAADVDKKKTIQHKKKKGSKKETQKVQETSLEEKKNN</sequence>
<organism evidence="3 4">
    <name type="scientific">Angomonas deanei</name>
    <dbReference type="NCBI Taxonomy" id="59799"/>
    <lineage>
        <taxon>Eukaryota</taxon>
        <taxon>Discoba</taxon>
        <taxon>Euglenozoa</taxon>
        <taxon>Kinetoplastea</taxon>
        <taxon>Metakinetoplastina</taxon>
        <taxon>Trypanosomatida</taxon>
        <taxon>Trypanosomatidae</taxon>
        <taxon>Strigomonadinae</taxon>
        <taxon>Angomonas</taxon>
    </lineage>
</organism>
<dbReference type="Proteomes" id="UP000515908">
    <property type="component" value="Chromosome 26"/>
</dbReference>
<feature type="compositionally biased region" description="Basic and acidic residues" evidence="1">
    <location>
        <begin position="107"/>
        <end position="124"/>
    </location>
</feature>
<dbReference type="VEuPathDB" id="TriTrypDB:ADEAN_000996600"/>
<dbReference type="AlphaFoldDB" id="A0A7G2CVS9"/>
<feature type="region of interest" description="Disordered" evidence="1">
    <location>
        <begin position="95"/>
        <end position="124"/>
    </location>
</feature>
<dbReference type="EMBL" id="LR877170">
    <property type="protein sequence ID" value="CAD2222422.1"/>
    <property type="molecule type" value="Genomic_DNA"/>
</dbReference>
<evidence type="ECO:0000256" key="1">
    <source>
        <dbReference type="SAM" id="MobiDB-lite"/>
    </source>
</evidence>